<feature type="domain" description="PIN" evidence="1">
    <location>
        <begin position="12"/>
        <end position="135"/>
    </location>
</feature>
<gene>
    <name evidence="2" type="ORF">KsCSTR_02120</name>
</gene>
<dbReference type="InterPro" id="IPR029060">
    <property type="entry name" value="PIN-like_dom_sf"/>
</dbReference>
<proteinExistence type="predicted"/>
<evidence type="ECO:0000313" key="2">
    <source>
        <dbReference type="EMBL" id="QII09591.1"/>
    </source>
</evidence>
<dbReference type="Gene3D" id="3.40.50.1010">
    <property type="entry name" value="5'-nuclease"/>
    <property type="match status" value="1"/>
</dbReference>
<reference evidence="2 3" key="1">
    <citation type="submission" date="2020-02" db="EMBL/GenBank/DDBJ databases">
        <title>Newly sequenced genome of strain CSTR1 showed variability in Candidatus Kuenenia stuttgartiensis genomes.</title>
        <authorList>
            <person name="Ding C."/>
            <person name="Adrian L."/>
        </authorList>
    </citation>
    <scope>NUCLEOTIDE SEQUENCE [LARGE SCALE GENOMIC DNA]</scope>
    <source>
        <strain evidence="2 3">CSTR1</strain>
    </source>
</reference>
<dbReference type="AlphaFoldDB" id="A0A6G7GJJ1"/>
<dbReference type="InterPro" id="IPR002716">
    <property type="entry name" value="PIN_dom"/>
</dbReference>
<dbReference type="Pfam" id="PF01850">
    <property type="entry name" value="PIN"/>
    <property type="match status" value="1"/>
</dbReference>
<name>A0A6G7GJJ1_KUEST</name>
<evidence type="ECO:0000313" key="3">
    <source>
        <dbReference type="Proteomes" id="UP000501926"/>
    </source>
</evidence>
<dbReference type="SUPFAM" id="SSF88723">
    <property type="entry name" value="PIN domain-like"/>
    <property type="match status" value="1"/>
</dbReference>
<dbReference type="Proteomes" id="UP000501926">
    <property type="component" value="Chromosome"/>
</dbReference>
<protein>
    <recommendedName>
        <fullName evidence="1">PIN domain-containing protein</fullName>
    </recommendedName>
</protein>
<dbReference type="RefSeq" id="WP_164994337.1">
    <property type="nucleotide sequence ID" value="NZ_CP049055.1"/>
</dbReference>
<evidence type="ECO:0000259" key="1">
    <source>
        <dbReference type="Pfam" id="PF01850"/>
    </source>
</evidence>
<sequence length="147" mass="16530">MGLIDELLGLRVCIDTAPFIYYIEKHQKYLSVIKPVFVEIDAGKIEAITSTITLLEVLVLPFKIGNETLGERYREILLYSEGLTTFEILHEVSEMASKLRAKYSIKTPDAIQIAVGVLYGAEKFLTNDPYLKKVSEIKVLSLGDYLA</sequence>
<dbReference type="EMBL" id="CP049055">
    <property type="protein sequence ID" value="QII09591.1"/>
    <property type="molecule type" value="Genomic_DNA"/>
</dbReference>
<accession>A0A6G7GJJ1</accession>
<organism evidence="2 3">
    <name type="scientific">Kuenenia stuttgartiensis</name>
    <dbReference type="NCBI Taxonomy" id="174633"/>
    <lineage>
        <taxon>Bacteria</taxon>
        <taxon>Pseudomonadati</taxon>
        <taxon>Planctomycetota</taxon>
        <taxon>Candidatus Brocadiia</taxon>
        <taxon>Candidatus Brocadiales</taxon>
        <taxon>Candidatus Brocadiaceae</taxon>
        <taxon>Candidatus Kuenenia</taxon>
    </lineage>
</organism>